<dbReference type="PROSITE" id="PS00041">
    <property type="entry name" value="HTH_ARAC_FAMILY_1"/>
    <property type="match status" value="1"/>
</dbReference>
<evidence type="ECO:0000256" key="1">
    <source>
        <dbReference type="ARBA" id="ARBA00022490"/>
    </source>
</evidence>
<dbReference type="Gene3D" id="1.10.10.60">
    <property type="entry name" value="Homeodomain-like"/>
    <property type="match status" value="2"/>
</dbReference>
<organism evidence="7 8">
    <name type="scientific">Pelagicoccus enzymogenes</name>
    <dbReference type="NCBI Taxonomy" id="2773457"/>
    <lineage>
        <taxon>Bacteria</taxon>
        <taxon>Pseudomonadati</taxon>
        <taxon>Verrucomicrobiota</taxon>
        <taxon>Opitutia</taxon>
        <taxon>Puniceicoccales</taxon>
        <taxon>Pelagicoccaceae</taxon>
        <taxon>Pelagicoccus</taxon>
    </lineage>
</organism>
<evidence type="ECO:0000259" key="6">
    <source>
        <dbReference type="PROSITE" id="PS01124"/>
    </source>
</evidence>
<dbReference type="InterPro" id="IPR003313">
    <property type="entry name" value="AraC-bd"/>
</dbReference>
<dbReference type="Pfam" id="PF12833">
    <property type="entry name" value="HTH_18"/>
    <property type="match status" value="1"/>
</dbReference>
<evidence type="ECO:0000256" key="2">
    <source>
        <dbReference type="ARBA" id="ARBA00023015"/>
    </source>
</evidence>
<dbReference type="GO" id="GO:0003700">
    <property type="term" value="F:DNA-binding transcription factor activity"/>
    <property type="evidence" value="ECO:0007669"/>
    <property type="project" value="InterPro"/>
</dbReference>
<dbReference type="AlphaFoldDB" id="A0A927IHR4"/>
<dbReference type="InterPro" id="IPR050204">
    <property type="entry name" value="AraC_XylS_family_regulators"/>
</dbReference>
<evidence type="ECO:0000256" key="3">
    <source>
        <dbReference type="ARBA" id="ARBA00023125"/>
    </source>
</evidence>
<dbReference type="SUPFAM" id="SSF46689">
    <property type="entry name" value="Homeodomain-like"/>
    <property type="match status" value="2"/>
</dbReference>
<dbReference type="SMART" id="SM00342">
    <property type="entry name" value="HTH_ARAC"/>
    <property type="match status" value="1"/>
</dbReference>
<dbReference type="InterPro" id="IPR037923">
    <property type="entry name" value="HTH-like"/>
</dbReference>
<keyword evidence="5" id="KW-0804">Transcription</keyword>
<dbReference type="GO" id="GO:0043565">
    <property type="term" value="F:sequence-specific DNA binding"/>
    <property type="evidence" value="ECO:0007669"/>
    <property type="project" value="InterPro"/>
</dbReference>
<name>A0A927IHR4_9BACT</name>
<comment type="caution">
    <text evidence="7">The sequence shown here is derived from an EMBL/GenBank/DDBJ whole genome shotgun (WGS) entry which is preliminary data.</text>
</comment>
<reference evidence="7" key="1">
    <citation type="submission" date="2020-09" db="EMBL/GenBank/DDBJ databases">
        <title>Pelagicoccus enzymogenes sp. nov. with an EPS production, isolated from marine sediment.</title>
        <authorList>
            <person name="Feng X."/>
        </authorList>
    </citation>
    <scope>NUCLEOTIDE SEQUENCE</scope>
    <source>
        <strain evidence="7">NFK12</strain>
    </source>
</reference>
<dbReference type="PANTHER" id="PTHR46796:SF13">
    <property type="entry name" value="HTH-TYPE TRANSCRIPTIONAL ACTIVATOR RHAS"/>
    <property type="match status" value="1"/>
</dbReference>
<keyword evidence="3" id="KW-0238">DNA-binding</keyword>
<dbReference type="PROSITE" id="PS01124">
    <property type="entry name" value="HTH_ARAC_FAMILY_2"/>
    <property type="match status" value="1"/>
</dbReference>
<dbReference type="RefSeq" id="WP_191616860.1">
    <property type="nucleotide sequence ID" value="NZ_JACYFG010000013.1"/>
</dbReference>
<dbReference type="EMBL" id="JACYFG010000013">
    <property type="protein sequence ID" value="MBD5779730.1"/>
    <property type="molecule type" value="Genomic_DNA"/>
</dbReference>
<evidence type="ECO:0000313" key="8">
    <source>
        <dbReference type="Proteomes" id="UP000622317"/>
    </source>
</evidence>
<evidence type="ECO:0000256" key="4">
    <source>
        <dbReference type="ARBA" id="ARBA00023159"/>
    </source>
</evidence>
<keyword evidence="4" id="KW-0010">Activator</keyword>
<gene>
    <name evidence="7" type="ORF">IEN85_09525</name>
</gene>
<dbReference type="Proteomes" id="UP000622317">
    <property type="component" value="Unassembled WGS sequence"/>
</dbReference>
<dbReference type="SUPFAM" id="SSF51215">
    <property type="entry name" value="Regulatory protein AraC"/>
    <property type="match status" value="1"/>
</dbReference>
<sequence>MKSDFAIYLPQPEEPHAWGLDITGAGSATIAPKSAYPPEHHPSDHYFDWNHGRTLEVFQLILITNGSGTFESELMPPTTLSAPFLFIVFPGVWHRYRPTPETGWQESWVGFRGEFAQRLQESGSLSPERPVYATGNSEMLLAQFQLIQDEVKSEAFGFRSIAATAIMQILALSTHLPERKEEENHPMRKTIRRACFLMRQRSGAPLCPEELAAELNTGYTYFRRMFRKYTGISPKRYHSQLRLQRVKRLLRDSSSSVSEIADKFGFASPFHLSNWFKKETGLSPRDWRQSA</sequence>
<accession>A0A927IHR4</accession>
<evidence type="ECO:0000313" key="7">
    <source>
        <dbReference type="EMBL" id="MBD5779730.1"/>
    </source>
</evidence>
<feature type="domain" description="HTH araC/xylS-type" evidence="6">
    <location>
        <begin position="192"/>
        <end position="290"/>
    </location>
</feature>
<keyword evidence="1" id="KW-0963">Cytoplasm</keyword>
<proteinExistence type="predicted"/>
<evidence type="ECO:0000256" key="5">
    <source>
        <dbReference type="ARBA" id="ARBA00023163"/>
    </source>
</evidence>
<dbReference type="Pfam" id="PF02311">
    <property type="entry name" value="AraC_binding"/>
    <property type="match status" value="1"/>
</dbReference>
<dbReference type="PANTHER" id="PTHR46796">
    <property type="entry name" value="HTH-TYPE TRANSCRIPTIONAL ACTIVATOR RHAS-RELATED"/>
    <property type="match status" value="1"/>
</dbReference>
<protein>
    <submittedName>
        <fullName evidence="7">AraC family transcriptional regulator</fullName>
    </submittedName>
</protein>
<dbReference type="InterPro" id="IPR018062">
    <property type="entry name" value="HTH_AraC-typ_CS"/>
</dbReference>
<dbReference type="InterPro" id="IPR009057">
    <property type="entry name" value="Homeodomain-like_sf"/>
</dbReference>
<keyword evidence="2" id="KW-0805">Transcription regulation</keyword>
<dbReference type="InterPro" id="IPR018060">
    <property type="entry name" value="HTH_AraC"/>
</dbReference>
<keyword evidence="8" id="KW-1185">Reference proteome</keyword>